<sequence>MPFHTIDRGRLSPALALCPSLRHLGVMKLMDEIAATIVDRKTMAVWFLGQNGWVIKSPAGKILVIDPYLSDSCNPSRRGLDVRRQVPVLIAPEDLHADLLACTHSHKDHADPQSLCPACQAGRIAGFLGPAQTQAVFAEAGASPSDCLLTWPGDAVEMDDIRLHGTFALPTDTSDQTHMGFVVEVDEGPKLWITGDTAWCDLLAESGLPHRPDAMAVCINGGYANLSHWEAAELARRVNPRLAIPCHYDMFADNSCDPRMFAASLTVKGIGDKYCLAGHGVKMSIGLV</sequence>
<organism evidence="1 2">
    <name type="scientific">Magnetospirillum sulfuroxidans</name>
    <dbReference type="NCBI Taxonomy" id="611300"/>
    <lineage>
        <taxon>Bacteria</taxon>
        <taxon>Pseudomonadati</taxon>
        <taxon>Pseudomonadota</taxon>
        <taxon>Alphaproteobacteria</taxon>
        <taxon>Rhodospirillales</taxon>
        <taxon>Rhodospirillaceae</taxon>
        <taxon>Magnetospirillum</taxon>
    </lineage>
</organism>
<keyword evidence="2" id="KW-1185">Reference proteome</keyword>
<gene>
    <name evidence="1" type="ORF">KEC16_08290</name>
</gene>
<name>A0ABS5IC26_9PROT</name>
<reference evidence="1 2" key="1">
    <citation type="submission" date="2021-04" db="EMBL/GenBank/DDBJ databases">
        <title>Magnetospirillum sulfuroxidans sp. nov., a facultative chemolithoautotrophic sulfur-oxidizing alphaproteobacterium isolated from freshwater sediment and proposals for Paramagetospirillum gen. nov., and Magnetospirillaceae fam. nov.</title>
        <authorList>
            <person name="Koziaeva V."/>
            <person name="Geelhoed J.S."/>
            <person name="Sorokin D.Y."/>
            <person name="Grouzdev D.S."/>
        </authorList>
    </citation>
    <scope>NUCLEOTIDE SEQUENCE [LARGE SCALE GENOMIC DNA]</scope>
    <source>
        <strain evidence="1 2">J10</strain>
    </source>
</reference>
<proteinExistence type="predicted"/>
<protein>
    <submittedName>
        <fullName evidence="1">MBL fold metallo-hydrolase</fullName>
    </submittedName>
</protein>
<accession>A0ABS5IC26</accession>
<dbReference type="EMBL" id="JAGTUF010000005">
    <property type="protein sequence ID" value="MBR9971712.1"/>
    <property type="molecule type" value="Genomic_DNA"/>
</dbReference>
<dbReference type="Pfam" id="PF13483">
    <property type="entry name" value="Lactamase_B_3"/>
    <property type="match status" value="1"/>
</dbReference>
<comment type="caution">
    <text evidence="1">The sequence shown here is derived from an EMBL/GenBank/DDBJ whole genome shotgun (WGS) entry which is preliminary data.</text>
</comment>
<dbReference type="SUPFAM" id="SSF56281">
    <property type="entry name" value="Metallo-hydrolase/oxidoreductase"/>
    <property type="match status" value="1"/>
</dbReference>
<dbReference type="InterPro" id="IPR050114">
    <property type="entry name" value="UPF0173_UPF0282_UlaG_hydrolase"/>
</dbReference>
<dbReference type="Gene3D" id="3.60.15.10">
    <property type="entry name" value="Ribonuclease Z/Hydroxyacylglutathione hydrolase-like"/>
    <property type="match status" value="1"/>
</dbReference>
<evidence type="ECO:0000313" key="2">
    <source>
        <dbReference type="Proteomes" id="UP000680714"/>
    </source>
</evidence>
<dbReference type="PANTHER" id="PTHR43546">
    <property type="entry name" value="UPF0173 METAL-DEPENDENT HYDROLASE MJ1163-RELATED"/>
    <property type="match status" value="1"/>
</dbReference>
<evidence type="ECO:0000313" key="1">
    <source>
        <dbReference type="EMBL" id="MBR9971712.1"/>
    </source>
</evidence>
<dbReference type="InterPro" id="IPR036866">
    <property type="entry name" value="RibonucZ/Hydroxyglut_hydro"/>
</dbReference>
<dbReference type="Proteomes" id="UP000680714">
    <property type="component" value="Unassembled WGS sequence"/>
</dbReference>